<dbReference type="RefSeq" id="WP_013816885.1">
    <property type="nucleotide sequence ID" value="NC_015572.1"/>
</dbReference>
<gene>
    <name evidence="3" type="ordered locus">Metme_0163</name>
</gene>
<dbReference type="AlphaFoldDB" id="F9ZYR6"/>
<keyword evidence="2" id="KW-0732">Signal</keyword>
<name>F9ZYR6_METMM</name>
<dbReference type="EMBL" id="CP002738">
    <property type="protein sequence ID" value="AEF98612.1"/>
    <property type="molecule type" value="Genomic_DNA"/>
</dbReference>
<dbReference type="HOGENOM" id="CLU_828496_0_0_6"/>
<feature type="signal peptide" evidence="2">
    <location>
        <begin position="1"/>
        <end position="26"/>
    </location>
</feature>
<dbReference type="KEGG" id="mmt:Metme_0163"/>
<evidence type="ECO:0000256" key="2">
    <source>
        <dbReference type="SAM" id="SignalP"/>
    </source>
</evidence>
<organism evidence="3 4">
    <name type="scientific">Methylomonas methanica (strain DSM 25384 / MC09)</name>
    <dbReference type="NCBI Taxonomy" id="857087"/>
    <lineage>
        <taxon>Bacteria</taxon>
        <taxon>Pseudomonadati</taxon>
        <taxon>Pseudomonadota</taxon>
        <taxon>Gammaproteobacteria</taxon>
        <taxon>Methylococcales</taxon>
        <taxon>Methylococcaceae</taxon>
        <taxon>Methylomonas</taxon>
    </lineage>
</organism>
<sequence>MPLFKLTKPVLPVLLCTAFISSDVFAAGSATRSPVTPQGGDETASVEDGVVIEFNPNRDGVVSASTGLNTVTSVKVDTSHGDIHGYAEYALGQDFVYPTLNDVEAAAATGVLTLNTFLVGPANPNLPTTVDITVQLDVHGSFTIDNGAPTLLLISDLAATTFNPVLPLTGSIYQSNLNFISSALQDANNPVESIFGSSVSPLGGGESKDYAGASANILAAELNNLDAVLNLTFPVTIGDTIVFSAVVSGSASPEPDAQNNDTDVTTDIAVLSSAGAVDFSNTANLRVFLPEGYSLGGDDPLLNNIVSTTPVPLPAAVWLMAGGIALIFPVRRKRG</sequence>
<accession>F9ZYR6</accession>
<reference evidence="3 4" key="1">
    <citation type="journal article" date="2011" name="J. Bacteriol.">
        <title>Complete Genome Sequence of the Aerobic Marine Methanotroph Methylomonas methanica MC09.</title>
        <authorList>
            <person name="Boden R."/>
            <person name="Cunliffe M."/>
            <person name="Scanlan J."/>
            <person name="Moussard H."/>
            <person name="Kits K.D."/>
            <person name="Klotz M.G."/>
            <person name="Jetten M.S."/>
            <person name="Vuilleumier S."/>
            <person name="Han J."/>
            <person name="Peters L."/>
            <person name="Mikhailova N."/>
            <person name="Teshima H."/>
            <person name="Tapia R."/>
            <person name="Kyrpides N."/>
            <person name="Ivanova N."/>
            <person name="Pagani I."/>
            <person name="Cheng J.F."/>
            <person name="Goodwin L."/>
            <person name="Han C."/>
            <person name="Hauser L."/>
            <person name="Land M.L."/>
            <person name="Lapidus A."/>
            <person name="Lucas S."/>
            <person name="Pitluck S."/>
            <person name="Woyke T."/>
            <person name="Stein L."/>
            <person name="Murrell J.C."/>
        </authorList>
    </citation>
    <scope>NUCLEOTIDE SEQUENCE [LARGE SCALE GENOMIC DNA]</scope>
    <source>
        <strain evidence="3 4">MC09</strain>
    </source>
</reference>
<proteinExistence type="predicted"/>
<dbReference type="STRING" id="857087.Metme_0163"/>
<reference evidence="4" key="3">
    <citation type="submission" date="2011-05" db="EMBL/GenBank/DDBJ databases">
        <title>Complete sequence of Methylomonas methanica MC09.</title>
        <authorList>
            <consortium name="US DOE Joint Genome Institute"/>
            <person name="Lucas S."/>
            <person name="Han J."/>
            <person name="Lapidus A."/>
            <person name="Cheng J.-F."/>
            <person name="Goodwin L."/>
            <person name="Pitluck S."/>
            <person name="Peters L."/>
            <person name="Mikhailova N."/>
            <person name="Teshima H."/>
            <person name="Han C."/>
            <person name="Tapia R."/>
            <person name="Land M."/>
            <person name="Hauser L."/>
            <person name="Kyrpides N."/>
            <person name="Ivanova N."/>
            <person name="Pagani I."/>
            <person name="Stein L."/>
            <person name="Woyke T."/>
        </authorList>
    </citation>
    <scope>NUCLEOTIDE SEQUENCE [LARGE SCALE GENOMIC DNA]</scope>
    <source>
        <strain evidence="4">MC09</strain>
    </source>
</reference>
<reference key="2">
    <citation type="submission" date="2011-05" db="EMBL/GenBank/DDBJ databases">
        <title>Complete genome sequence of the aerobic marine methanotroph Methylomonas methanica MC09.</title>
        <authorList>
            <person name="Boden R."/>
            <person name="Cunliffe M."/>
            <person name="Scanlan J."/>
            <person name="Moussard H."/>
            <person name="Kits K.D."/>
            <person name="Klotz M."/>
            <person name="Jetten M."/>
            <person name="Vuilleumier S."/>
            <person name="Han J."/>
            <person name="Peters L."/>
            <person name="Mikhailova N."/>
            <person name="Teshima H."/>
            <person name="Tapia R."/>
            <person name="Kyrpides N."/>
            <person name="Ivanova N."/>
            <person name="Pagani I."/>
            <person name="Cheng J.-F."/>
            <person name="Goodwin L."/>
            <person name="Han C."/>
            <person name="Hauser L."/>
            <person name="Land M."/>
            <person name="Lapidus A."/>
            <person name="Lucas S."/>
            <person name="Pitluck S."/>
            <person name="Woyke T."/>
            <person name="Stein L.Y."/>
            <person name="Murrell C."/>
        </authorList>
    </citation>
    <scope>NUCLEOTIDE SEQUENCE</scope>
    <source>
        <strain>MC09</strain>
    </source>
</reference>
<keyword evidence="4" id="KW-1185">Reference proteome</keyword>
<feature type="chain" id="PRO_5003392926" description="Secreted protein" evidence="2">
    <location>
        <begin position="27"/>
        <end position="335"/>
    </location>
</feature>
<keyword evidence="1" id="KW-0812">Transmembrane</keyword>
<evidence type="ECO:0008006" key="5">
    <source>
        <dbReference type="Google" id="ProtNLM"/>
    </source>
</evidence>
<evidence type="ECO:0000256" key="1">
    <source>
        <dbReference type="SAM" id="Phobius"/>
    </source>
</evidence>
<evidence type="ECO:0000313" key="3">
    <source>
        <dbReference type="EMBL" id="AEF98612.1"/>
    </source>
</evidence>
<keyword evidence="1" id="KW-1133">Transmembrane helix</keyword>
<feature type="transmembrane region" description="Helical" evidence="1">
    <location>
        <begin position="311"/>
        <end position="330"/>
    </location>
</feature>
<keyword evidence="1" id="KW-0472">Membrane</keyword>
<protein>
    <recommendedName>
        <fullName evidence="5">Secreted protein</fullName>
    </recommendedName>
</protein>
<evidence type="ECO:0000313" key="4">
    <source>
        <dbReference type="Proteomes" id="UP000008888"/>
    </source>
</evidence>
<dbReference type="Proteomes" id="UP000008888">
    <property type="component" value="Chromosome"/>
</dbReference>
<dbReference type="eggNOG" id="ENOG502ZVCG">
    <property type="taxonomic scope" value="Bacteria"/>
</dbReference>